<dbReference type="RefSeq" id="WP_179804461.1">
    <property type="nucleotide sequence ID" value="NZ_JACCCQ010000001.1"/>
</dbReference>
<gene>
    <name evidence="2" type="ORF">HDA35_004449</name>
</gene>
<feature type="region of interest" description="Disordered" evidence="1">
    <location>
        <begin position="163"/>
        <end position="189"/>
    </location>
</feature>
<organism evidence="2 3">
    <name type="scientific">Micromonospora purpureochromogenes</name>
    <dbReference type="NCBI Taxonomy" id="47872"/>
    <lineage>
        <taxon>Bacteria</taxon>
        <taxon>Bacillati</taxon>
        <taxon>Actinomycetota</taxon>
        <taxon>Actinomycetes</taxon>
        <taxon>Micromonosporales</taxon>
        <taxon>Micromonosporaceae</taxon>
        <taxon>Micromonospora</taxon>
    </lineage>
</organism>
<evidence type="ECO:0000313" key="2">
    <source>
        <dbReference type="EMBL" id="NYF58618.1"/>
    </source>
</evidence>
<dbReference type="Proteomes" id="UP000631553">
    <property type="component" value="Unassembled WGS sequence"/>
</dbReference>
<name>A0ABX2RTR5_9ACTN</name>
<evidence type="ECO:0008006" key="4">
    <source>
        <dbReference type="Google" id="ProtNLM"/>
    </source>
</evidence>
<keyword evidence="3" id="KW-1185">Reference proteome</keyword>
<accession>A0ABX2RTR5</accession>
<proteinExistence type="predicted"/>
<dbReference type="EMBL" id="JACCCQ010000001">
    <property type="protein sequence ID" value="NYF58618.1"/>
    <property type="molecule type" value="Genomic_DNA"/>
</dbReference>
<sequence>MRTERATGGGCVRLRRWWLPADPADGPGEHDRLLREITVPRPFDLRRFVAEVARARGRRLVVSTVPTRLPEPRALWCRRGDTDHVLVGATPSRHHRDHLVLHGIGHLLLGHQGVPAVAGALVEFLGAGTLDRLRAQLTRLACTDEQEREAELFATRVQLPAAADRRRPGAGSRLRAARDGYAHHPAPVR</sequence>
<evidence type="ECO:0000256" key="1">
    <source>
        <dbReference type="SAM" id="MobiDB-lite"/>
    </source>
</evidence>
<reference evidence="2 3" key="1">
    <citation type="submission" date="2020-07" db="EMBL/GenBank/DDBJ databases">
        <title>Sequencing the genomes of 1000 actinobacteria strains.</title>
        <authorList>
            <person name="Klenk H.-P."/>
        </authorList>
    </citation>
    <scope>NUCLEOTIDE SEQUENCE [LARGE SCALE GENOMIC DNA]</scope>
    <source>
        <strain evidence="2 3">DSM 43814</strain>
    </source>
</reference>
<comment type="caution">
    <text evidence="2">The sequence shown here is derived from an EMBL/GenBank/DDBJ whole genome shotgun (WGS) entry which is preliminary data.</text>
</comment>
<protein>
    <recommendedName>
        <fullName evidence="4">IrrE N-terminal-like domain-containing protein</fullName>
    </recommendedName>
</protein>
<evidence type="ECO:0000313" key="3">
    <source>
        <dbReference type="Proteomes" id="UP000631553"/>
    </source>
</evidence>